<evidence type="ECO:0000256" key="2">
    <source>
        <dbReference type="ARBA" id="ARBA00004922"/>
    </source>
</evidence>
<accession>A0ABM0GKG1</accession>
<keyword evidence="6" id="KW-0294">Fucose metabolism</keyword>
<dbReference type="Pfam" id="PF10250">
    <property type="entry name" value="O-FucT"/>
    <property type="match status" value="1"/>
</dbReference>
<dbReference type="RefSeq" id="XP_002731849.1">
    <property type="nucleotide sequence ID" value="XM_002731803.1"/>
</dbReference>
<keyword evidence="13" id="KW-0812">Transmembrane</keyword>
<keyword evidence="14" id="KW-1185">Reference proteome</keyword>
<dbReference type="EC" id="2.4.1.221" evidence="3"/>
<keyword evidence="4" id="KW-0808">Transferase</keyword>
<reference evidence="15" key="1">
    <citation type="submission" date="2025-08" db="UniProtKB">
        <authorList>
            <consortium name="RefSeq"/>
        </authorList>
    </citation>
    <scope>IDENTIFICATION</scope>
    <source>
        <tissue evidence="15">Testes</tissue>
    </source>
</reference>
<evidence type="ECO:0000256" key="7">
    <source>
        <dbReference type="ARBA" id="ARBA00023277"/>
    </source>
</evidence>
<evidence type="ECO:0000256" key="3">
    <source>
        <dbReference type="ARBA" id="ARBA00012196"/>
    </source>
</evidence>
<sequence>MTLCQVFPARTRRKYRNIVCVLLFYTCVINAVWYCVLSELWNREEVKKLALRELRRSKGILYTESIKDHPVDYFIHGKTPNSSGIKVQIALETSVQQTKYLVPILLGNQGPNNQMQSLKLSAVIAAHRDRTLVRTPFFGHFSQDEYSVRNFNETLDVRLFNKLTPTESIEDFYRNCGGKIDVVFSGVNWSSSITQNTYNKTMTYVNTKMKIWSEITGIDVPDMLNEPDRVIDLPDNIPDGYHPLRTLIDTTDIFKSDSKCVGIAYPYGMLGRFYYHDYVSVLSKYVTRPPDIRRATSRFMRTVLHNKQFLGFHWRYNKEWTSQWCHRNTENAKQKCRLLDQTSNDVIIKSVQSIVDEFNLEAVYLATPLGANDPLVNDLLTKVPNLYTKEDLFDSNMNELNTLKHNSYRLSLVEQELCKQSTVFLASRLSSWSDIVAEDRNRRQVMYVPDVLKT</sequence>
<dbReference type="GeneID" id="100370893"/>
<evidence type="ECO:0000256" key="13">
    <source>
        <dbReference type="SAM" id="Phobius"/>
    </source>
</evidence>
<proteinExistence type="inferred from homology"/>
<gene>
    <name evidence="15" type="primary">LOC100370893</name>
</gene>
<comment type="catalytic activity">
    <reaction evidence="12">
        <text>L-seryl-[protein] + GDP-beta-L-fucose = 3-O-(alpha-L-fucosyl)-L-seryl-[protein] + GDP + H(+)</text>
        <dbReference type="Rhea" id="RHEA:63644"/>
        <dbReference type="Rhea" id="RHEA-COMP:9863"/>
        <dbReference type="Rhea" id="RHEA-COMP:17914"/>
        <dbReference type="ChEBI" id="CHEBI:15378"/>
        <dbReference type="ChEBI" id="CHEBI:29999"/>
        <dbReference type="ChEBI" id="CHEBI:57273"/>
        <dbReference type="ChEBI" id="CHEBI:58189"/>
        <dbReference type="ChEBI" id="CHEBI:189632"/>
        <dbReference type="EC" id="2.4.1.221"/>
    </reaction>
    <physiologicalReaction direction="left-to-right" evidence="12">
        <dbReference type="Rhea" id="RHEA:63645"/>
    </physiologicalReaction>
</comment>
<keyword evidence="5" id="KW-0256">Endoplasmic reticulum</keyword>
<evidence type="ECO:0000313" key="14">
    <source>
        <dbReference type="Proteomes" id="UP000694865"/>
    </source>
</evidence>
<keyword evidence="13" id="KW-0472">Membrane</keyword>
<dbReference type="Gene3D" id="3.40.50.11350">
    <property type="match status" value="1"/>
</dbReference>
<name>A0ABM0GKG1_SACKO</name>
<dbReference type="PANTHER" id="PTHR13398:SF0">
    <property type="entry name" value="GDP-FUCOSE PROTEIN O-FUCOSYLTRANSFERASE 2"/>
    <property type="match status" value="1"/>
</dbReference>
<comment type="subcellular location">
    <subcellularLocation>
        <location evidence="1">Endoplasmic reticulum</location>
    </subcellularLocation>
</comment>
<dbReference type="InterPro" id="IPR045130">
    <property type="entry name" value="OFUT2-like"/>
</dbReference>
<evidence type="ECO:0000313" key="15">
    <source>
        <dbReference type="RefSeq" id="XP_002731849.1"/>
    </source>
</evidence>
<comment type="catalytic activity">
    <reaction evidence="11">
        <text>L-threonyl-[protein] + GDP-beta-L-fucose = 3-O-(alpha-L-fucosyl)-L-threonyl-[protein] + GDP + H(+)</text>
        <dbReference type="Rhea" id="RHEA:70491"/>
        <dbReference type="Rhea" id="RHEA-COMP:11060"/>
        <dbReference type="Rhea" id="RHEA-COMP:17915"/>
        <dbReference type="ChEBI" id="CHEBI:15378"/>
        <dbReference type="ChEBI" id="CHEBI:30013"/>
        <dbReference type="ChEBI" id="CHEBI:57273"/>
        <dbReference type="ChEBI" id="CHEBI:58189"/>
        <dbReference type="ChEBI" id="CHEBI:189631"/>
        <dbReference type="EC" id="2.4.1.221"/>
    </reaction>
    <physiologicalReaction direction="left-to-right" evidence="11">
        <dbReference type="Rhea" id="RHEA:70492"/>
    </physiologicalReaction>
</comment>
<dbReference type="CDD" id="cd11296">
    <property type="entry name" value="O-FucT_like"/>
    <property type="match status" value="1"/>
</dbReference>
<evidence type="ECO:0000256" key="6">
    <source>
        <dbReference type="ARBA" id="ARBA00023253"/>
    </source>
</evidence>
<dbReference type="PANTHER" id="PTHR13398">
    <property type="entry name" value="GDP-FUCOSE PROTEIN O-FUCOSYLTRANSFERASE 2"/>
    <property type="match status" value="1"/>
</dbReference>
<evidence type="ECO:0000256" key="5">
    <source>
        <dbReference type="ARBA" id="ARBA00022824"/>
    </source>
</evidence>
<evidence type="ECO:0000256" key="11">
    <source>
        <dbReference type="ARBA" id="ARBA00047273"/>
    </source>
</evidence>
<evidence type="ECO:0000256" key="1">
    <source>
        <dbReference type="ARBA" id="ARBA00004240"/>
    </source>
</evidence>
<dbReference type="Proteomes" id="UP000694865">
    <property type="component" value="Unplaced"/>
</dbReference>
<evidence type="ECO:0000256" key="8">
    <source>
        <dbReference type="ARBA" id="ARBA00025803"/>
    </source>
</evidence>
<comment type="similarity">
    <text evidence="8">Belongs to the glycosyltransferase 68 family.</text>
</comment>
<comment type="pathway">
    <text evidence="2">Protein modification; protein glycosylation.</text>
</comment>
<evidence type="ECO:0000256" key="4">
    <source>
        <dbReference type="ARBA" id="ARBA00022679"/>
    </source>
</evidence>
<evidence type="ECO:0000256" key="9">
    <source>
        <dbReference type="ARBA" id="ARBA00026232"/>
    </source>
</evidence>
<evidence type="ECO:0000256" key="12">
    <source>
        <dbReference type="ARBA" id="ARBA00048647"/>
    </source>
</evidence>
<feature type="transmembrane region" description="Helical" evidence="13">
    <location>
        <begin position="18"/>
        <end position="41"/>
    </location>
</feature>
<keyword evidence="7" id="KW-0119">Carbohydrate metabolism</keyword>
<keyword evidence="13" id="KW-1133">Transmembrane helix</keyword>
<protein>
    <recommendedName>
        <fullName evidence="9">GDP-fucose protein O-fucosyltransferase 2</fullName>
        <ecNumber evidence="3">2.4.1.221</ecNumber>
    </recommendedName>
    <alternativeName>
        <fullName evidence="10">Peptide-O-fucosyltransferase 2</fullName>
    </alternativeName>
</protein>
<dbReference type="InterPro" id="IPR019378">
    <property type="entry name" value="GDP-Fuc_O-FucTrfase"/>
</dbReference>
<evidence type="ECO:0000256" key="10">
    <source>
        <dbReference type="ARBA" id="ARBA00033083"/>
    </source>
</evidence>
<organism evidence="14 15">
    <name type="scientific">Saccoglossus kowalevskii</name>
    <name type="common">Acorn worm</name>
    <dbReference type="NCBI Taxonomy" id="10224"/>
    <lineage>
        <taxon>Eukaryota</taxon>
        <taxon>Metazoa</taxon>
        <taxon>Hemichordata</taxon>
        <taxon>Enteropneusta</taxon>
        <taxon>Harrimaniidae</taxon>
        <taxon>Saccoglossus</taxon>
    </lineage>
</organism>